<proteinExistence type="predicted"/>
<accession>A0ABU7CR99</accession>
<organism evidence="2 3">
    <name type="scientific">Characodon lateralis</name>
    <dbReference type="NCBI Taxonomy" id="208331"/>
    <lineage>
        <taxon>Eukaryota</taxon>
        <taxon>Metazoa</taxon>
        <taxon>Chordata</taxon>
        <taxon>Craniata</taxon>
        <taxon>Vertebrata</taxon>
        <taxon>Euteleostomi</taxon>
        <taxon>Actinopterygii</taxon>
        <taxon>Neopterygii</taxon>
        <taxon>Teleostei</taxon>
        <taxon>Neoteleostei</taxon>
        <taxon>Acanthomorphata</taxon>
        <taxon>Ovalentaria</taxon>
        <taxon>Atherinomorphae</taxon>
        <taxon>Cyprinodontiformes</taxon>
        <taxon>Goodeidae</taxon>
        <taxon>Characodon</taxon>
    </lineage>
</organism>
<reference evidence="2 3" key="1">
    <citation type="submission" date="2021-06" db="EMBL/GenBank/DDBJ databases">
        <authorList>
            <person name="Palmer J.M."/>
        </authorList>
    </citation>
    <scope>NUCLEOTIDE SEQUENCE [LARGE SCALE GENOMIC DNA]</scope>
    <source>
        <strain evidence="2 3">CL_MEX2019</strain>
        <tissue evidence="2">Muscle</tissue>
    </source>
</reference>
<feature type="compositionally biased region" description="Polar residues" evidence="1">
    <location>
        <begin position="62"/>
        <end position="89"/>
    </location>
</feature>
<sequence>MRVCKCFYIPLKREQNQGSLMHTFQNICISDIRLNCFSPSKMYICGWKTKQSESTRDPRQLSVKNGSLQTRMPCSLQPINTTNRSTNSKRLGPSLKAKRAREHKQSSWLKQEIRDEQH</sequence>
<dbReference type="EMBL" id="JAHUTJ010001074">
    <property type="protein sequence ID" value="MED6264390.1"/>
    <property type="molecule type" value="Genomic_DNA"/>
</dbReference>
<feature type="compositionally biased region" description="Basic and acidic residues" evidence="1">
    <location>
        <begin position="50"/>
        <end position="59"/>
    </location>
</feature>
<evidence type="ECO:0000256" key="1">
    <source>
        <dbReference type="SAM" id="MobiDB-lite"/>
    </source>
</evidence>
<name>A0ABU7CR99_9TELE</name>
<keyword evidence="3" id="KW-1185">Reference proteome</keyword>
<protein>
    <submittedName>
        <fullName evidence="2">Uncharacterized protein</fullName>
    </submittedName>
</protein>
<feature type="region of interest" description="Disordered" evidence="1">
    <location>
        <begin position="49"/>
        <end position="118"/>
    </location>
</feature>
<evidence type="ECO:0000313" key="2">
    <source>
        <dbReference type="EMBL" id="MED6264390.1"/>
    </source>
</evidence>
<comment type="caution">
    <text evidence="2">The sequence shown here is derived from an EMBL/GenBank/DDBJ whole genome shotgun (WGS) entry which is preliminary data.</text>
</comment>
<evidence type="ECO:0000313" key="3">
    <source>
        <dbReference type="Proteomes" id="UP001352852"/>
    </source>
</evidence>
<gene>
    <name evidence="2" type="ORF">CHARACLAT_014412</name>
</gene>
<dbReference type="Proteomes" id="UP001352852">
    <property type="component" value="Unassembled WGS sequence"/>
</dbReference>